<keyword evidence="2" id="KW-1185">Reference proteome</keyword>
<gene>
    <name evidence="1" type="ORF">KSW38_18745</name>
</gene>
<comment type="caution">
    <text evidence="1">The sequence shown here is derived from an EMBL/GenBank/DDBJ whole genome shotgun (WGS) entry which is preliminary data.</text>
</comment>
<sequence>MRIPRSIKTAGLMVAAVLLGLMAVQGTYALWSANAVAQPGTVKASTFTVNLTGNPSGSSMPMTVNDQATTLALTTAQAPLADLVRGSSVYTSMGIGNASDAGGVFDITVTATAPTVSNVSGGTLGDYLTVSAASAASSTACSSASGYQPLSGAGFTTPAIAKGATATICFKVTLDAAAPSSVEGSSVSITLPLHARQKCGVPNGCAQ</sequence>
<dbReference type="InterPro" id="IPR023833">
    <property type="entry name" value="Signal_pept_SipW-depend-type"/>
</dbReference>
<dbReference type="RefSeq" id="WP_216926451.1">
    <property type="nucleotide sequence ID" value="NZ_JAHOPC010000013.1"/>
</dbReference>
<dbReference type="EMBL" id="JAHOPC010000013">
    <property type="protein sequence ID" value="MBU8868334.1"/>
    <property type="molecule type" value="Genomic_DNA"/>
</dbReference>
<protein>
    <submittedName>
        <fullName evidence="1">SipW-dependent-type signal peptide-containing protein</fullName>
    </submittedName>
</protein>
<evidence type="ECO:0000313" key="2">
    <source>
        <dbReference type="Proteomes" id="UP000824166"/>
    </source>
</evidence>
<reference evidence="1 2" key="1">
    <citation type="submission" date="2021-06" db="EMBL/GenBank/DDBJ databases">
        <authorList>
            <person name="Jeong J.W."/>
        </authorList>
    </citation>
    <scope>NUCLEOTIDE SEQUENCE [LARGE SCALE GENOMIC DNA]</scope>
    <source>
        <strain evidence="1 2">MMS21-TAE1-1</strain>
    </source>
</reference>
<proteinExistence type="predicted"/>
<name>A0ABS6I9R3_9MICC</name>
<evidence type="ECO:0000313" key="1">
    <source>
        <dbReference type="EMBL" id="MBU8868334.1"/>
    </source>
</evidence>
<accession>A0ABS6I9R3</accession>
<organism evidence="1 2">
    <name type="scientific">Paenarthrobacter aromaticivorans</name>
    <dbReference type="NCBI Taxonomy" id="2849150"/>
    <lineage>
        <taxon>Bacteria</taxon>
        <taxon>Bacillati</taxon>
        <taxon>Actinomycetota</taxon>
        <taxon>Actinomycetes</taxon>
        <taxon>Micrococcales</taxon>
        <taxon>Micrococcaceae</taxon>
        <taxon>Paenarthrobacter</taxon>
    </lineage>
</organism>
<dbReference type="Proteomes" id="UP000824166">
    <property type="component" value="Unassembled WGS sequence"/>
</dbReference>
<dbReference type="NCBIfam" id="TIGR04088">
    <property type="entry name" value="cognate_SipW"/>
    <property type="match status" value="1"/>
</dbReference>